<comment type="caution">
    <text evidence="1">The sequence shown here is derived from an EMBL/GenBank/DDBJ whole genome shotgun (WGS) entry which is preliminary data.</text>
</comment>
<sequence>MPTTGARVSILITKPLPYNPFDVKWIPTSARFCVIGANGRGNGIIAVYEIDGKQLQLTHEAEKPSSFKCGTFGASTLHTRHLATGDFAGKLQLWDLERTEMPIFSIKAHDNIINGMDGCGGASSPHGAPELATASRDSECFLHPHHTGTEYMTIMEFAL</sequence>
<evidence type="ECO:0000313" key="1">
    <source>
        <dbReference type="EMBL" id="RUP46237.1"/>
    </source>
</evidence>
<dbReference type="InterPro" id="IPR015943">
    <property type="entry name" value="WD40/YVTN_repeat-like_dom_sf"/>
</dbReference>
<reference evidence="1 2" key="1">
    <citation type="journal article" date="2018" name="New Phytol.">
        <title>Phylogenomics of Endogonaceae and evolution of mycorrhizas within Mucoromycota.</title>
        <authorList>
            <person name="Chang Y."/>
            <person name="Desiro A."/>
            <person name="Na H."/>
            <person name="Sandor L."/>
            <person name="Lipzen A."/>
            <person name="Clum A."/>
            <person name="Barry K."/>
            <person name="Grigoriev I.V."/>
            <person name="Martin F.M."/>
            <person name="Stajich J.E."/>
            <person name="Smith M.E."/>
            <person name="Bonito G."/>
            <person name="Spatafora J.W."/>
        </authorList>
    </citation>
    <scope>NUCLEOTIDE SEQUENCE [LARGE SCALE GENOMIC DNA]</scope>
    <source>
        <strain evidence="1 2">GMNB39</strain>
    </source>
</reference>
<evidence type="ECO:0008006" key="3">
    <source>
        <dbReference type="Google" id="ProtNLM"/>
    </source>
</evidence>
<accession>A0A433D5V4</accession>
<dbReference type="AlphaFoldDB" id="A0A433D5V4"/>
<keyword evidence="2" id="KW-1185">Reference proteome</keyword>
<name>A0A433D5V4_9FUNG</name>
<dbReference type="SUPFAM" id="SSF50978">
    <property type="entry name" value="WD40 repeat-like"/>
    <property type="match status" value="1"/>
</dbReference>
<dbReference type="OrthoDB" id="427795at2759"/>
<dbReference type="EMBL" id="RBNI01006111">
    <property type="protein sequence ID" value="RUP46237.1"/>
    <property type="molecule type" value="Genomic_DNA"/>
</dbReference>
<dbReference type="Proteomes" id="UP000268093">
    <property type="component" value="Unassembled WGS sequence"/>
</dbReference>
<dbReference type="InterPro" id="IPR036322">
    <property type="entry name" value="WD40_repeat_dom_sf"/>
</dbReference>
<evidence type="ECO:0000313" key="2">
    <source>
        <dbReference type="Proteomes" id="UP000268093"/>
    </source>
</evidence>
<dbReference type="Gene3D" id="2.130.10.10">
    <property type="entry name" value="YVTN repeat-like/Quinoprotein amine dehydrogenase"/>
    <property type="match status" value="1"/>
</dbReference>
<organism evidence="1 2">
    <name type="scientific">Jimgerdemannia flammicorona</name>
    <dbReference type="NCBI Taxonomy" id="994334"/>
    <lineage>
        <taxon>Eukaryota</taxon>
        <taxon>Fungi</taxon>
        <taxon>Fungi incertae sedis</taxon>
        <taxon>Mucoromycota</taxon>
        <taxon>Mucoromycotina</taxon>
        <taxon>Endogonomycetes</taxon>
        <taxon>Endogonales</taxon>
        <taxon>Endogonaceae</taxon>
        <taxon>Jimgerdemannia</taxon>
    </lineage>
</organism>
<proteinExistence type="predicted"/>
<gene>
    <name evidence="1" type="ORF">BC936DRAFT_147178</name>
</gene>
<protein>
    <recommendedName>
        <fullName evidence="3">WD40-repeat-containing domain protein</fullName>
    </recommendedName>
</protein>